<evidence type="ECO:0000256" key="2">
    <source>
        <dbReference type="ARBA" id="ARBA00006636"/>
    </source>
</evidence>
<evidence type="ECO:0000256" key="8">
    <source>
        <dbReference type="ARBA" id="ARBA00022824"/>
    </source>
</evidence>
<keyword evidence="21" id="KW-1185">Reference proteome</keyword>
<evidence type="ECO:0000259" key="18">
    <source>
        <dbReference type="PROSITE" id="PS50042"/>
    </source>
</evidence>
<evidence type="ECO:0000256" key="7">
    <source>
        <dbReference type="ARBA" id="ARBA00022801"/>
    </source>
</evidence>
<feature type="compositionally biased region" description="Basic and acidic residues" evidence="17">
    <location>
        <begin position="320"/>
        <end position="349"/>
    </location>
</feature>
<feature type="domain" description="Cyclic nucleotide-binding" evidence="18">
    <location>
        <begin position="693"/>
        <end position="814"/>
    </location>
</feature>
<evidence type="ECO:0000256" key="13">
    <source>
        <dbReference type="ARBA" id="ARBA00024965"/>
    </source>
</evidence>
<organism evidence="20 21">
    <name type="scientific">Conoideocrella luteorostrata</name>
    <dbReference type="NCBI Taxonomy" id="1105319"/>
    <lineage>
        <taxon>Eukaryota</taxon>
        <taxon>Fungi</taxon>
        <taxon>Dikarya</taxon>
        <taxon>Ascomycota</taxon>
        <taxon>Pezizomycotina</taxon>
        <taxon>Sordariomycetes</taxon>
        <taxon>Hypocreomycetidae</taxon>
        <taxon>Hypocreales</taxon>
        <taxon>Clavicipitaceae</taxon>
        <taxon>Conoideocrella</taxon>
    </lineage>
</organism>
<dbReference type="GO" id="GO:0005789">
    <property type="term" value="C:endoplasmic reticulum membrane"/>
    <property type="evidence" value="ECO:0007669"/>
    <property type="project" value="UniProtKB-SubCell"/>
</dbReference>
<dbReference type="InterPro" id="IPR000595">
    <property type="entry name" value="cNMP-bd_dom"/>
</dbReference>
<dbReference type="FunFam" id="2.60.120.10:FF:000062">
    <property type="entry name" value="Lysophospholipase NTE1"/>
    <property type="match status" value="1"/>
</dbReference>
<protein>
    <recommendedName>
        <fullName evidence="4 16">Lysophospholipase NTE1</fullName>
        <ecNumber evidence="3 16">3.1.1.5</ecNumber>
    </recommendedName>
    <alternativeName>
        <fullName evidence="16">Intracellular phospholipase B</fullName>
    </alternativeName>
</protein>
<keyword evidence="11 15" id="KW-0443">Lipid metabolism</keyword>
<evidence type="ECO:0000313" key="21">
    <source>
        <dbReference type="Proteomes" id="UP001251528"/>
    </source>
</evidence>
<feature type="region of interest" description="Disordered" evidence="17">
    <location>
        <begin position="280"/>
        <end position="382"/>
    </location>
</feature>
<feature type="region of interest" description="Disordered" evidence="17">
    <location>
        <begin position="493"/>
        <end position="576"/>
    </location>
</feature>
<evidence type="ECO:0000256" key="17">
    <source>
        <dbReference type="SAM" id="MobiDB-lite"/>
    </source>
</evidence>
<feature type="short sequence motif" description="GXSXG" evidence="15">
    <location>
        <begin position="1238"/>
        <end position="1242"/>
    </location>
</feature>
<keyword evidence="10 16" id="KW-1133">Transmembrane helix</keyword>
<feature type="region of interest" description="Disordered" evidence="17">
    <location>
        <begin position="221"/>
        <end position="243"/>
    </location>
</feature>
<feature type="domain" description="Cyclic nucleotide-binding" evidence="18">
    <location>
        <begin position="827"/>
        <end position="947"/>
    </location>
</feature>
<dbReference type="InterPro" id="IPR016035">
    <property type="entry name" value="Acyl_Trfase/lysoPLipase"/>
</dbReference>
<dbReference type="PROSITE" id="PS50042">
    <property type="entry name" value="CNMP_BINDING_3"/>
    <property type="match status" value="2"/>
</dbReference>
<evidence type="ECO:0000256" key="15">
    <source>
        <dbReference type="PROSITE-ProRule" id="PRU01161"/>
    </source>
</evidence>
<feature type="compositionally biased region" description="Basic residues" evidence="17">
    <location>
        <begin position="1501"/>
        <end position="1510"/>
    </location>
</feature>
<comment type="subcellular location">
    <subcellularLocation>
        <location evidence="1">Endoplasmic reticulum membrane</location>
        <topology evidence="1">Multi-pass membrane protein</topology>
    </subcellularLocation>
</comment>
<comment type="catalytic activity">
    <reaction evidence="14 16">
        <text>a 1-acyl-sn-glycero-3-phosphocholine + H2O = sn-glycerol 3-phosphocholine + a fatty acid + H(+)</text>
        <dbReference type="Rhea" id="RHEA:15177"/>
        <dbReference type="ChEBI" id="CHEBI:15377"/>
        <dbReference type="ChEBI" id="CHEBI:15378"/>
        <dbReference type="ChEBI" id="CHEBI:16870"/>
        <dbReference type="ChEBI" id="CHEBI:28868"/>
        <dbReference type="ChEBI" id="CHEBI:58168"/>
        <dbReference type="EC" id="3.1.1.5"/>
    </reaction>
</comment>
<evidence type="ECO:0000256" key="6">
    <source>
        <dbReference type="ARBA" id="ARBA00022737"/>
    </source>
</evidence>
<dbReference type="PROSITE" id="PS51635">
    <property type="entry name" value="PNPLA"/>
    <property type="match status" value="1"/>
</dbReference>
<dbReference type="InterPro" id="IPR018490">
    <property type="entry name" value="cNMP-bd_dom_sf"/>
</dbReference>
<dbReference type="SUPFAM" id="SSF51206">
    <property type="entry name" value="cAMP-binding domain-like"/>
    <property type="match status" value="3"/>
</dbReference>
<dbReference type="Gene3D" id="3.40.1090.10">
    <property type="entry name" value="Cytosolic phospholipase A2 catalytic domain"/>
    <property type="match status" value="2"/>
</dbReference>
<evidence type="ECO:0000256" key="10">
    <source>
        <dbReference type="ARBA" id="ARBA00022989"/>
    </source>
</evidence>
<accession>A0AAJ0CMF1</accession>
<reference evidence="20" key="1">
    <citation type="submission" date="2023-06" db="EMBL/GenBank/DDBJ databases">
        <title>Conoideocrella luteorostrata (Hypocreales: Clavicipitaceae), a potential biocontrol fungus for elongate hemlock scale in United States Christmas tree production areas.</title>
        <authorList>
            <person name="Barrett H."/>
            <person name="Lovett B."/>
            <person name="Macias A.M."/>
            <person name="Stajich J.E."/>
            <person name="Kasson M.T."/>
        </authorList>
    </citation>
    <scope>NUCLEOTIDE SEQUENCE</scope>
    <source>
        <strain evidence="20">ARSEF 14590</strain>
    </source>
</reference>
<dbReference type="Pfam" id="PF01734">
    <property type="entry name" value="Patatin"/>
    <property type="match status" value="1"/>
</dbReference>
<keyword evidence="6" id="KW-0677">Repeat</keyword>
<gene>
    <name evidence="20" type="primary">NTE1</name>
    <name evidence="20" type="ORF">QQS21_006529</name>
</gene>
<keyword evidence="12 16" id="KW-0472">Membrane</keyword>
<dbReference type="EC" id="3.1.1.5" evidence="3 16"/>
<evidence type="ECO:0000313" key="20">
    <source>
        <dbReference type="EMBL" id="KAK2595934.1"/>
    </source>
</evidence>
<dbReference type="Gene3D" id="2.60.120.10">
    <property type="entry name" value="Jelly Rolls"/>
    <property type="match status" value="3"/>
</dbReference>
<dbReference type="Pfam" id="PF24179">
    <property type="entry name" value="NTE_Ploop"/>
    <property type="match status" value="1"/>
</dbReference>
<dbReference type="PANTHER" id="PTHR14226:SF29">
    <property type="entry name" value="NEUROPATHY TARGET ESTERASE SWS"/>
    <property type="match status" value="1"/>
</dbReference>
<feature type="compositionally biased region" description="Polar residues" evidence="17">
    <location>
        <begin position="957"/>
        <end position="974"/>
    </location>
</feature>
<evidence type="ECO:0000256" key="1">
    <source>
        <dbReference type="ARBA" id="ARBA00004477"/>
    </source>
</evidence>
<dbReference type="FunFam" id="3.40.1090.10:FF:000018">
    <property type="entry name" value="Lysophospholipase NTE1"/>
    <property type="match status" value="1"/>
</dbReference>
<feature type="short sequence motif" description="DGA/G" evidence="15">
    <location>
        <begin position="1358"/>
        <end position="1360"/>
    </location>
</feature>
<dbReference type="Pfam" id="PF00027">
    <property type="entry name" value="cNMP_binding"/>
    <property type="match status" value="1"/>
</dbReference>
<dbReference type="InterPro" id="IPR050301">
    <property type="entry name" value="NTE"/>
</dbReference>
<keyword evidence="5 16" id="KW-0812">Transmembrane</keyword>
<comment type="caution">
    <text evidence="20">The sequence shown here is derived from an EMBL/GenBank/DDBJ whole genome shotgun (WGS) entry which is preliminary data.</text>
</comment>
<feature type="transmembrane region" description="Helical" evidence="16">
    <location>
        <begin position="55"/>
        <end position="75"/>
    </location>
</feature>
<feature type="domain" description="PNPLA" evidence="19">
    <location>
        <begin position="1207"/>
        <end position="1371"/>
    </location>
</feature>
<name>A0AAJ0CMF1_9HYPO</name>
<feature type="region of interest" description="Disordered" evidence="17">
    <location>
        <begin position="1486"/>
        <end position="1510"/>
    </location>
</feature>
<feature type="active site" description="Nucleophile" evidence="15">
    <location>
        <position position="1240"/>
    </location>
</feature>
<feature type="short sequence motif" description="GXGXXG" evidence="15">
    <location>
        <begin position="1211"/>
        <end position="1216"/>
    </location>
</feature>
<dbReference type="FunFam" id="3.40.1090.10:FF:000007">
    <property type="entry name" value="Lysophospholipase NTE1"/>
    <property type="match status" value="1"/>
</dbReference>
<dbReference type="Proteomes" id="UP001251528">
    <property type="component" value="Unassembled WGS sequence"/>
</dbReference>
<feature type="compositionally biased region" description="Polar residues" evidence="17">
    <location>
        <begin position="516"/>
        <end position="531"/>
    </location>
</feature>
<dbReference type="EMBL" id="JASWJB010000122">
    <property type="protein sequence ID" value="KAK2595934.1"/>
    <property type="molecule type" value="Genomic_DNA"/>
</dbReference>
<comment type="similarity">
    <text evidence="2 16">Belongs to the NTE family.</text>
</comment>
<dbReference type="FunFam" id="2.60.120.10:FF:000086">
    <property type="entry name" value="Lysophospholipase NTE1"/>
    <property type="match status" value="1"/>
</dbReference>
<evidence type="ECO:0000256" key="4">
    <source>
        <dbReference type="ARBA" id="ARBA00018317"/>
    </source>
</evidence>
<evidence type="ECO:0000259" key="19">
    <source>
        <dbReference type="PROSITE" id="PS51635"/>
    </source>
</evidence>
<dbReference type="InterPro" id="IPR002641">
    <property type="entry name" value="PNPLA_dom"/>
</dbReference>
<keyword evidence="9 15" id="KW-0442">Lipid degradation</keyword>
<evidence type="ECO:0000256" key="3">
    <source>
        <dbReference type="ARBA" id="ARBA00013274"/>
    </source>
</evidence>
<dbReference type="GO" id="GO:0016042">
    <property type="term" value="P:lipid catabolic process"/>
    <property type="evidence" value="ECO:0007669"/>
    <property type="project" value="UniProtKB-UniRule"/>
</dbReference>
<feature type="region of interest" description="Disordered" evidence="17">
    <location>
        <begin position="953"/>
        <end position="974"/>
    </location>
</feature>
<keyword evidence="8 16" id="KW-0256">Endoplasmic reticulum</keyword>
<comment type="function">
    <text evidence="13">Intracellular phospholipase B that catalyzes the double deacylation of phosphatidylcholine (PC) to glycerophosphocholine (GroPCho). Plays an important role in membrane lipid homeostasis. Responsible for the rapid PC turnover in response to inositol, elevated temperatures, or when choline is present in the growth medium.</text>
</comment>
<dbReference type="CDD" id="cd00038">
    <property type="entry name" value="CAP_ED"/>
    <property type="match status" value="2"/>
</dbReference>
<feature type="compositionally biased region" description="Polar residues" evidence="17">
    <location>
        <begin position="301"/>
        <end position="316"/>
    </location>
</feature>
<dbReference type="SUPFAM" id="SSF52151">
    <property type="entry name" value="FabD/lysophospholipase-like"/>
    <property type="match status" value="1"/>
</dbReference>
<dbReference type="InterPro" id="IPR056556">
    <property type="entry name" value="NTE1_P-loop_dom"/>
</dbReference>
<feature type="compositionally biased region" description="Low complexity" evidence="17">
    <location>
        <begin position="532"/>
        <end position="541"/>
    </location>
</feature>
<evidence type="ECO:0000256" key="16">
    <source>
        <dbReference type="RuleBase" id="RU362043"/>
    </source>
</evidence>
<dbReference type="SMART" id="SM00100">
    <property type="entry name" value="cNMP"/>
    <property type="match status" value="2"/>
</dbReference>
<feature type="compositionally biased region" description="Polar residues" evidence="17">
    <location>
        <begin position="554"/>
        <end position="565"/>
    </location>
</feature>
<dbReference type="GO" id="GO:0046486">
    <property type="term" value="P:glycerolipid metabolic process"/>
    <property type="evidence" value="ECO:0007669"/>
    <property type="project" value="UniProtKB-ARBA"/>
</dbReference>
<keyword evidence="7 15" id="KW-0378">Hydrolase</keyword>
<evidence type="ECO:0000256" key="9">
    <source>
        <dbReference type="ARBA" id="ARBA00022963"/>
    </source>
</evidence>
<evidence type="ECO:0000256" key="5">
    <source>
        <dbReference type="ARBA" id="ARBA00022692"/>
    </source>
</evidence>
<sequence>MASDLSNVAQVASGVTSTLTSAALDSSDPLTLANTMNAASADVVAAHQSTGWLGLFGWLLYLVFHLTSTVLYWAIRTVTISIPRLLYALFSTSWTVTMNATTLMFVLAAVVSAVSWIVRYRILNMYSRLPPEPQRKEPEIDLFPDTHEEGSKGGFASYLDEFLSAIKIFGYLERPVFHELTRSMQTRKLIAGETINLEEEKGFCIVVDGLVEIFVKSGRQGRSHRETSTAHDMSSSSDDDAAPDQQRYQLLTEVRNGAPMSSLFSIMSLFTEDVKLRLNEDSSPLRPNGTAEYRGRGSIGESGTQRFNPNPVSMPNTPHLDGKGGHKVIHDTIFEDDNNEKTHSSDHLHAPNSSIPPISLDAPPSTKSQRPKLPGRTTSHSAHPDIIARATVDTTIAIIPASAFRRLIRIYPKATAHIVHVILSRFQRVTLAHAFDYLGLTGEVLQTEKGMTKYTVCQLPNILRGDALSRLKEKFKHERARIADDEEMNGIALHNAAATRRRRSSSTTLRKEAMLSSMTKQRPASILGSTESSPQQQPQSLQHDKDHPGDLANVQDSRNSNNPATTPGRGTKDLATPLAHRSFNPFDSQRHTRIPMDSRESLDEDNLFRSCILECMFKSLGLDGNGSSSREPESIEASPRLFSADHRRKAFGTNNAFGLIGPLEGSADGETESVTSGGLTVHTPPSAHMLSHEMKDEVEIVFFPKGSVLVEQGERNPGLYYVIDGFLDIGTYTTEQGSQSILQTSSTASLSIRSDGVDSQKKTGRTRRSISLVKPGGLAGYIGSVSSYRSFIDVVAKTDVYVGFLPRASLERIVDRYPIVLLTMAKRLTHVLPRLILHIDFALEWVQVNAGQVIFHRGDESEAIYIVLNGRLRLVEDRKDGGMTALAEFGQGESVGELEVLTETVRPGTLHAIRDTELVKFPRSLFNSLALEHPNITIKISKIIASRMRAVVDDPPKNSTTEAGSGATNNQRKSTMNLRTVAVLPVTAGVPVVEFANRLMNALAQVGPPNGATSLNQAAILNHLGKHAFNKMGKLRLTQYLADLEEKYSLVVYVADTNVNSPWTQTCITQADSILLVGLADGSPATGEYERFMLGMKSTARKMLVLLHNERFSRSGLTRSWLRDRMWINGGHFHVQMPFSTNAMPVHNARSKRLGQALKERVQVLQAEIQKYTSRKVHHIPYYSPDTPYKSDFHRLARRLCGKSIGLVLGGGGARGMSQIGIIRAMEEAGIPIDVIGGTSIGAFVGALYARHADIVPMFGFAKKFFGRMASLWRFALDLTYPSASYTTGHEFNRGIFKTFGKTQIEDFWLEYYCNTTNISKSRVEFHTSGYAWRYIRASMSLAGLLPPLCDEGSMLLDGGYVDNLTVSHMKGLGVDTIFAIDVGALDDDTPQTYGDSLSGMWAFFNRWNPLSSHPNPPTLAEIQGRLAYVSSVDALVRAKTMAGCIYMRPPVDDYGTLDFHKFDEVYQMGFKFGQDFLQKLKEEGGFPQTEEMGSKEAMRRTKAPRRASI</sequence>
<dbReference type="InterPro" id="IPR014710">
    <property type="entry name" value="RmlC-like_jellyroll"/>
</dbReference>
<evidence type="ECO:0000256" key="11">
    <source>
        <dbReference type="ARBA" id="ARBA00023098"/>
    </source>
</evidence>
<evidence type="ECO:0000256" key="14">
    <source>
        <dbReference type="ARBA" id="ARBA00049531"/>
    </source>
</evidence>
<dbReference type="GO" id="GO:0004622">
    <property type="term" value="F:phosphatidylcholine lysophospholipase activity"/>
    <property type="evidence" value="ECO:0007669"/>
    <property type="project" value="UniProtKB-EC"/>
</dbReference>
<evidence type="ECO:0000256" key="12">
    <source>
        <dbReference type="ARBA" id="ARBA00023136"/>
    </source>
</evidence>
<dbReference type="PANTHER" id="PTHR14226">
    <property type="entry name" value="NEUROPATHY TARGET ESTERASE/SWISS CHEESE D.MELANOGASTER"/>
    <property type="match status" value="1"/>
</dbReference>
<feature type="active site" description="Proton acceptor" evidence="15">
    <location>
        <position position="1358"/>
    </location>
</feature>
<feature type="transmembrane region" description="Helical" evidence="16">
    <location>
        <begin position="96"/>
        <end position="118"/>
    </location>
</feature>
<proteinExistence type="inferred from homology"/>